<evidence type="ECO:0000313" key="2">
    <source>
        <dbReference type="Proteomes" id="UP001156318"/>
    </source>
</evidence>
<gene>
    <name evidence="1" type="primary">gamL</name>
    <name evidence="1" type="ORF">KFZ77_10445</name>
</gene>
<dbReference type="EMBL" id="CP074352">
    <property type="protein sequence ID" value="UYU30319.1"/>
    <property type="molecule type" value="Genomic_DNA"/>
</dbReference>
<keyword evidence="2" id="KW-1185">Reference proteome</keyword>
<sequence length="93" mass="10834">MSAYLVQERIEAQRWSNHQATVERDAWIDARAQEIISLFPDEPTRMGCFTLPREALSAMLGDESKEAYNDYVSAIAYIRAEKEWDRLYPTCPF</sequence>
<evidence type="ECO:0000313" key="1">
    <source>
        <dbReference type="EMBL" id="UYU30319.1"/>
    </source>
</evidence>
<dbReference type="Proteomes" id="UP001156318">
    <property type="component" value="Chromosome"/>
</dbReference>
<protein>
    <submittedName>
        <fullName evidence="1">Host nuclease inhibitor GamL</fullName>
    </submittedName>
</protein>
<reference evidence="1 2" key="1">
    <citation type="submission" date="2021-05" db="EMBL/GenBank/DDBJ databases">
        <title>Isolation, identification, and the growth promoting effects of Pantoea dispersa strain YSD J2 from the aboveground leaves of Cyperus esculentus L.Var. Sativus.</title>
        <authorList>
            <person name="Wang S."/>
            <person name="Tang X.M."/>
            <person name="Huang Y.N."/>
        </authorList>
    </citation>
    <scope>NUCLEOTIDE SEQUENCE [LARGE SCALE GENOMIC DNA]</scope>
    <source>
        <strain evidence="2">YSD YN2</strain>
    </source>
</reference>
<organism evidence="1 2">
    <name type="scientific">Siccibacter colletis</name>
    <dbReference type="NCBI Taxonomy" id="1505757"/>
    <lineage>
        <taxon>Bacteria</taxon>
        <taxon>Pseudomonadati</taxon>
        <taxon>Pseudomonadota</taxon>
        <taxon>Gammaproteobacteria</taxon>
        <taxon>Enterobacterales</taxon>
        <taxon>Enterobacteriaceae</taxon>
        <taxon>Siccibacter</taxon>
    </lineage>
</organism>
<dbReference type="RefSeq" id="WP_264384136.1">
    <property type="nucleotide sequence ID" value="NZ_CP074352.1"/>
</dbReference>
<dbReference type="InterPro" id="IPR049911">
    <property type="entry name" value="GamL-like"/>
</dbReference>
<accession>A0ABY6J971</accession>
<name>A0ABY6J971_9ENTR</name>
<dbReference type="NCBIfam" id="NF033500">
    <property type="entry name" value="phi80_GamL"/>
    <property type="match status" value="1"/>
</dbReference>
<proteinExistence type="predicted"/>